<keyword evidence="1" id="KW-0808">Transferase</keyword>
<evidence type="ECO:0000313" key="4">
    <source>
        <dbReference type="EMBL" id="GAF94546.1"/>
    </source>
</evidence>
<dbReference type="Pfam" id="PF01467">
    <property type="entry name" value="CTP_transf_like"/>
    <property type="match status" value="1"/>
</dbReference>
<name>X0U5D1_9ZZZZ</name>
<dbReference type="GO" id="GO:0016779">
    <property type="term" value="F:nucleotidyltransferase activity"/>
    <property type="evidence" value="ECO:0007669"/>
    <property type="project" value="UniProtKB-KW"/>
</dbReference>
<dbReference type="Gene3D" id="3.40.50.620">
    <property type="entry name" value="HUPs"/>
    <property type="match status" value="1"/>
</dbReference>
<dbReference type="NCBIfam" id="NF001985">
    <property type="entry name" value="PRK00777.1"/>
    <property type="match status" value="1"/>
</dbReference>
<sequence>MDKMFETVAMGGTFDMLHSGHRALIMKAFEVGSHVLIGLCSDDFLKKLRKPRGIVSYAQRLEELKTFLRKNGFLERAEITPLNDAYGVTLFDKRIDAIVVSEETESRAREINEKR</sequence>
<organism evidence="4">
    <name type="scientific">marine sediment metagenome</name>
    <dbReference type="NCBI Taxonomy" id="412755"/>
    <lineage>
        <taxon>unclassified sequences</taxon>
        <taxon>metagenomes</taxon>
        <taxon>ecological metagenomes</taxon>
    </lineage>
</organism>
<dbReference type="InterPro" id="IPR004821">
    <property type="entry name" value="Cyt_trans-like"/>
</dbReference>
<accession>X0U5D1</accession>
<proteinExistence type="predicted"/>
<dbReference type="InterPro" id="IPR014729">
    <property type="entry name" value="Rossmann-like_a/b/a_fold"/>
</dbReference>
<reference evidence="4" key="1">
    <citation type="journal article" date="2014" name="Front. Microbiol.">
        <title>High frequency of phylogenetically diverse reductive dehalogenase-homologous genes in deep subseafloor sedimentary metagenomes.</title>
        <authorList>
            <person name="Kawai M."/>
            <person name="Futagami T."/>
            <person name="Toyoda A."/>
            <person name="Takaki Y."/>
            <person name="Nishi S."/>
            <person name="Hori S."/>
            <person name="Arai W."/>
            <person name="Tsubouchi T."/>
            <person name="Morono Y."/>
            <person name="Uchiyama I."/>
            <person name="Ito T."/>
            <person name="Fujiyama A."/>
            <person name="Inagaki F."/>
            <person name="Takami H."/>
        </authorList>
    </citation>
    <scope>NUCLEOTIDE SEQUENCE</scope>
    <source>
        <strain evidence="4">Expedition CK06-06</strain>
    </source>
</reference>
<dbReference type="EMBL" id="BARS01015803">
    <property type="protein sequence ID" value="GAF94546.1"/>
    <property type="molecule type" value="Genomic_DNA"/>
</dbReference>
<dbReference type="InterPro" id="IPR050385">
    <property type="entry name" value="Archaeal_FAD_synthase"/>
</dbReference>
<protein>
    <recommendedName>
        <fullName evidence="3">Cytidyltransferase-like domain-containing protein</fullName>
    </recommendedName>
</protein>
<dbReference type="NCBIfam" id="TIGR00125">
    <property type="entry name" value="cyt_tran_rel"/>
    <property type="match status" value="1"/>
</dbReference>
<evidence type="ECO:0000259" key="3">
    <source>
        <dbReference type="Pfam" id="PF01467"/>
    </source>
</evidence>
<dbReference type="PANTHER" id="PTHR43793">
    <property type="entry name" value="FAD SYNTHASE"/>
    <property type="match status" value="1"/>
</dbReference>
<gene>
    <name evidence="4" type="ORF">S01H1_26092</name>
</gene>
<dbReference type="AlphaFoldDB" id="X0U5D1"/>
<evidence type="ECO:0000256" key="1">
    <source>
        <dbReference type="ARBA" id="ARBA00022679"/>
    </source>
</evidence>
<dbReference type="PANTHER" id="PTHR43793:SF1">
    <property type="entry name" value="FAD SYNTHASE"/>
    <property type="match status" value="1"/>
</dbReference>
<feature type="non-terminal residue" evidence="4">
    <location>
        <position position="115"/>
    </location>
</feature>
<evidence type="ECO:0000256" key="2">
    <source>
        <dbReference type="ARBA" id="ARBA00022695"/>
    </source>
</evidence>
<comment type="caution">
    <text evidence="4">The sequence shown here is derived from an EMBL/GenBank/DDBJ whole genome shotgun (WGS) entry which is preliminary data.</text>
</comment>
<keyword evidence="2" id="KW-0548">Nucleotidyltransferase</keyword>
<feature type="domain" description="Cytidyltransferase-like" evidence="3">
    <location>
        <begin position="10"/>
        <end position="107"/>
    </location>
</feature>
<dbReference type="SUPFAM" id="SSF52374">
    <property type="entry name" value="Nucleotidylyl transferase"/>
    <property type="match status" value="1"/>
</dbReference>